<protein>
    <recommendedName>
        <fullName evidence="4">Dirigent protein</fullName>
    </recommendedName>
</protein>
<dbReference type="AlphaFoldDB" id="A0A9Q0GNX2"/>
<comment type="caution">
    <text evidence="5">The sequence shown here is derived from an EMBL/GenBank/DDBJ whole genome shotgun (WGS) entry which is preliminary data.</text>
</comment>
<organism evidence="5 6">
    <name type="scientific">Turnera subulata</name>
    <dbReference type="NCBI Taxonomy" id="218843"/>
    <lineage>
        <taxon>Eukaryota</taxon>
        <taxon>Viridiplantae</taxon>
        <taxon>Streptophyta</taxon>
        <taxon>Embryophyta</taxon>
        <taxon>Tracheophyta</taxon>
        <taxon>Spermatophyta</taxon>
        <taxon>Magnoliopsida</taxon>
        <taxon>eudicotyledons</taxon>
        <taxon>Gunneridae</taxon>
        <taxon>Pentapetalae</taxon>
        <taxon>rosids</taxon>
        <taxon>fabids</taxon>
        <taxon>Malpighiales</taxon>
        <taxon>Passifloraceae</taxon>
        <taxon>Turnera</taxon>
    </lineage>
</organism>
<dbReference type="GO" id="GO:0009699">
    <property type="term" value="P:phenylpropanoid biosynthetic process"/>
    <property type="evidence" value="ECO:0007669"/>
    <property type="project" value="UniProtKB-ARBA"/>
</dbReference>
<feature type="signal peptide" evidence="4">
    <location>
        <begin position="1"/>
        <end position="35"/>
    </location>
</feature>
<accession>A0A9Q0GNX2</accession>
<dbReference type="Gene3D" id="2.40.480.10">
    <property type="entry name" value="Allene oxide cyclase-like"/>
    <property type="match status" value="1"/>
</dbReference>
<evidence type="ECO:0000256" key="1">
    <source>
        <dbReference type="ARBA" id="ARBA00010746"/>
    </source>
</evidence>
<sequence>MAVVLKSSAKAFVRLLILLTFSMLLLMNMTTSTEAPSPTGLKTTNMVFYMHHLESGPNKSVVAVAGIEGQRWTVLQFGTVYCGDAPLTRTPDLKSAQVGRARGIYVTAGLDGSDLHTLMSLVFTNKQYNGSTLEIQGANRRFQTYREVSVVSGTGRFRLARGYAVLSTVSVDIPTLNAVIAWNVTVFHY</sequence>
<comment type="similarity">
    <text evidence="1 4">Belongs to the plant dirigent protein family.</text>
</comment>
<dbReference type="Pfam" id="PF03018">
    <property type="entry name" value="Dirigent"/>
    <property type="match status" value="1"/>
</dbReference>
<evidence type="ECO:0000313" key="5">
    <source>
        <dbReference type="EMBL" id="KAJ4851601.1"/>
    </source>
</evidence>
<gene>
    <name evidence="5" type="ORF">Tsubulata_012433</name>
</gene>
<dbReference type="InterPro" id="IPR044859">
    <property type="entry name" value="Allene_oxi_cyc_Dirigent"/>
</dbReference>
<comment type="function">
    <text evidence="4">Dirigent proteins impart stereoselectivity on the phenoxy radical-coupling reaction, yielding optically active lignans from two molecules of coniferyl alcohol in the biosynthesis of lignans, flavonolignans, and alkaloids and thus plays a central role in plant secondary metabolism.</text>
</comment>
<name>A0A9Q0GNX2_9ROSI</name>
<keyword evidence="4" id="KW-0052">Apoplast</keyword>
<dbReference type="GO" id="GO:0048046">
    <property type="term" value="C:apoplast"/>
    <property type="evidence" value="ECO:0007669"/>
    <property type="project" value="UniProtKB-SubCell"/>
</dbReference>
<reference evidence="5" key="1">
    <citation type="submission" date="2022-02" db="EMBL/GenBank/DDBJ databases">
        <authorList>
            <person name="Henning P.M."/>
            <person name="McCubbin A.G."/>
            <person name="Shore J.S."/>
        </authorList>
    </citation>
    <scope>NUCLEOTIDE SEQUENCE</scope>
    <source>
        <strain evidence="5">F60SS</strain>
        <tissue evidence="5">Leaves</tissue>
    </source>
</reference>
<dbReference type="EMBL" id="JAKUCV010000008">
    <property type="protein sequence ID" value="KAJ4851601.1"/>
    <property type="molecule type" value="Genomic_DNA"/>
</dbReference>
<evidence type="ECO:0000313" key="6">
    <source>
        <dbReference type="Proteomes" id="UP001141552"/>
    </source>
</evidence>
<dbReference type="OrthoDB" id="1925209at2759"/>
<comment type="subcellular location">
    <subcellularLocation>
        <location evidence="4">Secreted</location>
        <location evidence="4">Extracellular space</location>
        <location evidence="4">Apoplast</location>
    </subcellularLocation>
</comment>
<feature type="chain" id="PRO_5040533938" description="Dirigent protein" evidence="4">
    <location>
        <begin position="36"/>
        <end position="189"/>
    </location>
</feature>
<comment type="subunit">
    <text evidence="2 4">Homodimer.</text>
</comment>
<evidence type="ECO:0000256" key="3">
    <source>
        <dbReference type="ARBA" id="ARBA00022525"/>
    </source>
</evidence>
<proteinExistence type="inferred from homology"/>
<keyword evidence="4" id="KW-0732">Signal</keyword>
<dbReference type="Proteomes" id="UP001141552">
    <property type="component" value="Unassembled WGS sequence"/>
</dbReference>
<evidence type="ECO:0000256" key="4">
    <source>
        <dbReference type="RuleBase" id="RU363099"/>
    </source>
</evidence>
<dbReference type="PANTHER" id="PTHR21495">
    <property type="entry name" value="NUCLEOPORIN-RELATED"/>
    <property type="match status" value="1"/>
</dbReference>
<reference evidence="5" key="2">
    <citation type="journal article" date="2023" name="Plants (Basel)">
        <title>Annotation of the Turnera subulata (Passifloraceae) Draft Genome Reveals the S-Locus Evolved after the Divergence of Turneroideae from Passifloroideae in a Stepwise Manner.</title>
        <authorList>
            <person name="Henning P.M."/>
            <person name="Roalson E.H."/>
            <person name="Mir W."/>
            <person name="McCubbin A.G."/>
            <person name="Shore J.S."/>
        </authorList>
    </citation>
    <scope>NUCLEOTIDE SEQUENCE</scope>
    <source>
        <strain evidence="5">F60SS</strain>
    </source>
</reference>
<keyword evidence="3 4" id="KW-0964">Secreted</keyword>
<keyword evidence="6" id="KW-1185">Reference proteome</keyword>
<evidence type="ECO:0000256" key="2">
    <source>
        <dbReference type="ARBA" id="ARBA00011738"/>
    </source>
</evidence>
<dbReference type="InterPro" id="IPR004265">
    <property type="entry name" value="Dirigent"/>
</dbReference>